<dbReference type="GO" id="GO:0016020">
    <property type="term" value="C:membrane"/>
    <property type="evidence" value="ECO:0007669"/>
    <property type="project" value="GOC"/>
</dbReference>
<gene>
    <name evidence="4" type="ORF">NEE01_17340</name>
</gene>
<dbReference type="GO" id="GO:0008758">
    <property type="term" value="F:UDP-2,3-diacylglucosamine hydrolase activity"/>
    <property type="evidence" value="ECO:0007669"/>
    <property type="project" value="TreeGrafter"/>
</dbReference>
<dbReference type="PANTHER" id="PTHR31302">
    <property type="entry name" value="TRANSMEMBRANE PROTEIN WITH METALLOPHOSPHOESTERASE DOMAIN-RELATED"/>
    <property type="match status" value="1"/>
</dbReference>
<evidence type="ECO:0000256" key="2">
    <source>
        <dbReference type="ARBA" id="ARBA00022801"/>
    </source>
</evidence>
<reference evidence="4" key="1">
    <citation type="submission" date="2022-06" db="EMBL/GenBank/DDBJ databases">
        <title>Sphingomonas sp. nov. isolated from rhizosphere soil of tomato.</title>
        <authorList>
            <person name="Dong H."/>
            <person name="Gao R."/>
        </authorList>
    </citation>
    <scope>NUCLEOTIDE SEQUENCE</scope>
    <source>
        <strain evidence="4">MMSM24</strain>
    </source>
</reference>
<evidence type="ECO:0000259" key="3">
    <source>
        <dbReference type="Pfam" id="PF00149"/>
    </source>
</evidence>
<name>A0AA41ZGL5_9SPHN</name>
<dbReference type="InterPro" id="IPR051158">
    <property type="entry name" value="Metallophosphoesterase_sf"/>
</dbReference>
<dbReference type="Proteomes" id="UP001165565">
    <property type="component" value="Unassembled WGS sequence"/>
</dbReference>
<dbReference type="InterPro" id="IPR004843">
    <property type="entry name" value="Calcineurin-like_PHP"/>
</dbReference>
<dbReference type="RefSeq" id="WP_265270117.1">
    <property type="nucleotide sequence ID" value="NZ_JANFAV010000014.1"/>
</dbReference>
<dbReference type="EMBL" id="JANFAV010000014">
    <property type="protein sequence ID" value="MCW6536544.1"/>
    <property type="molecule type" value="Genomic_DNA"/>
</dbReference>
<dbReference type="GO" id="GO:0009245">
    <property type="term" value="P:lipid A biosynthetic process"/>
    <property type="evidence" value="ECO:0007669"/>
    <property type="project" value="TreeGrafter"/>
</dbReference>
<dbReference type="Gene3D" id="3.60.21.10">
    <property type="match status" value="1"/>
</dbReference>
<dbReference type="PANTHER" id="PTHR31302:SF31">
    <property type="entry name" value="PHOSPHODIESTERASE YAEI"/>
    <property type="match status" value="1"/>
</dbReference>
<keyword evidence="1" id="KW-0479">Metal-binding</keyword>
<evidence type="ECO:0000313" key="5">
    <source>
        <dbReference type="Proteomes" id="UP001165565"/>
    </source>
</evidence>
<dbReference type="GO" id="GO:0046872">
    <property type="term" value="F:metal ion binding"/>
    <property type="evidence" value="ECO:0007669"/>
    <property type="project" value="UniProtKB-KW"/>
</dbReference>
<keyword evidence="2" id="KW-0378">Hydrolase</keyword>
<evidence type="ECO:0000256" key="1">
    <source>
        <dbReference type="ARBA" id="ARBA00022723"/>
    </source>
</evidence>
<accession>A0AA41ZGL5</accession>
<dbReference type="Pfam" id="PF00149">
    <property type="entry name" value="Metallophos"/>
    <property type="match status" value="1"/>
</dbReference>
<proteinExistence type="predicted"/>
<protein>
    <submittedName>
        <fullName evidence="4">Metallophosphoesterase</fullName>
    </submittedName>
</protein>
<dbReference type="InterPro" id="IPR029052">
    <property type="entry name" value="Metallo-depent_PP-like"/>
</dbReference>
<keyword evidence="5" id="KW-1185">Reference proteome</keyword>
<organism evidence="4 5">
    <name type="scientific">Sphingomonas lycopersici</name>
    <dbReference type="NCBI Taxonomy" id="2951807"/>
    <lineage>
        <taxon>Bacteria</taxon>
        <taxon>Pseudomonadati</taxon>
        <taxon>Pseudomonadota</taxon>
        <taxon>Alphaproteobacteria</taxon>
        <taxon>Sphingomonadales</taxon>
        <taxon>Sphingomonadaceae</taxon>
        <taxon>Sphingomonas</taxon>
    </lineage>
</organism>
<sequence>MRRPIVFIAAIAALALVAIIAIGVRNGRADPVRRTAAIALPDWPRGAAPVRVMLLSDLHYGNWSTDRARLERVVAQVAAARPDLVLIAGDLLAGYGRDDAPARAQEVAAALGRLAPPLGTFVVFGNHDAEVGDVLRHALAKAGIHATENVAVRAGPLGLGLSGDTAAGTARLGPVFVGLDRLARRAPLARVYLTHAPSLVQFLPADHALLLAGHTHCGQIVLPIVGPLINVSRVDGNRYRCGLIRDGGRIVVVSAGIGTSNVPLRFGAPPDMWLLTLGPAATR</sequence>
<dbReference type="AlphaFoldDB" id="A0AA41ZGL5"/>
<comment type="caution">
    <text evidence="4">The sequence shown here is derived from an EMBL/GenBank/DDBJ whole genome shotgun (WGS) entry which is preliminary data.</text>
</comment>
<feature type="domain" description="Calcineurin-like phosphoesterase" evidence="3">
    <location>
        <begin position="51"/>
        <end position="136"/>
    </location>
</feature>
<evidence type="ECO:0000313" key="4">
    <source>
        <dbReference type="EMBL" id="MCW6536544.1"/>
    </source>
</evidence>
<dbReference type="SUPFAM" id="SSF56300">
    <property type="entry name" value="Metallo-dependent phosphatases"/>
    <property type="match status" value="1"/>
</dbReference>